<evidence type="ECO:0000256" key="1">
    <source>
        <dbReference type="ARBA" id="ARBA00006295"/>
    </source>
</evidence>
<gene>
    <name evidence="4" type="ORF">ACG04R_00975</name>
</gene>
<sequence>MSERSIITQMIPLSRITIAQNVRTSTGLDKASIKELADSIKELGLLQPIIVAEHEGGFAVIAGQRRTLACQMAGLTEVLCIVRGAETGGEELKAVQIVENLKRENLGLSETCEGVREMLAMVGKPAEVAKRLSKSSAWVSKHLSVTGPTFSADVRDMVNSGQCNDVEMALTLNQIAKHPKGSTVVAHLIAQVKAGLIGRAKVRATLEQLKAPAEEGEEGGEDDGDGEGGEQAPKGKQTISVELSAELAAVFEAAGGATWLRKQLKKLAEAQRELPV</sequence>
<comment type="similarity">
    <text evidence="1">Belongs to the ParB family.</text>
</comment>
<dbReference type="Pfam" id="PF08535">
    <property type="entry name" value="KorB"/>
    <property type="match status" value="1"/>
</dbReference>
<evidence type="ECO:0000313" key="4">
    <source>
        <dbReference type="EMBL" id="MFG6485219.1"/>
    </source>
</evidence>
<feature type="compositionally biased region" description="Acidic residues" evidence="2">
    <location>
        <begin position="214"/>
        <end position="228"/>
    </location>
</feature>
<evidence type="ECO:0000313" key="5">
    <source>
        <dbReference type="Proteomes" id="UP001606134"/>
    </source>
</evidence>
<dbReference type="SMART" id="SM00470">
    <property type="entry name" value="ParB"/>
    <property type="match status" value="1"/>
</dbReference>
<dbReference type="Gene3D" id="1.10.10.2830">
    <property type="match status" value="1"/>
</dbReference>
<evidence type="ECO:0000256" key="2">
    <source>
        <dbReference type="SAM" id="MobiDB-lite"/>
    </source>
</evidence>
<feature type="region of interest" description="Disordered" evidence="2">
    <location>
        <begin position="210"/>
        <end position="238"/>
    </location>
</feature>
<dbReference type="PANTHER" id="PTHR33375:SF1">
    <property type="entry name" value="CHROMOSOME-PARTITIONING PROTEIN PARB-RELATED"/>
    <property type="match status" value="1"/>
</dbReference>
<proteinExistence type="inferred from homology"/>
<dbReference type="NCBIfam" id="TIGR00180">
    <property type="entry name" value="parB_part"/>
    <property type="match status" value="1"/>
</dbReference>
<dbReference type="InterPro" id="IPR003115">
    <property type="entry name" value="ParB_N"/>
</dbReference>
<organism evidence="4 5">
    <name type="scientific">Pelomonas candidula</name>
    <dbReference type="NCBI Taxonomy" id="3299025"/>
    <lineage>
        <taxon>Bacteria</taxon>
        <taxon>Pseudomonadati</taxon>
        <taxon>Pseudomonadota</taxon>
        <taxon>Betaproteobacteria</taxon>
        <taxon>Burkholderiales</taxon>
        <taxon>Sphaerotilaceae</taxon>
        <taxon>Roseateles</taxon>
    </lineage>
</organism>
<dbReference type="EMBL" id="JBIGIC010000001">
    <property type="protein sequence ID" value="MFG6485219.1"/>
    <property type="molecule type" value="Genomic_DNA"/>
</dbReference>
<protein>
    <submittedName>
        <fullName evidence="4">ParB/RepB/Spo0J family partition protein</fullName>
    </submittedName>
</protein>
<reference evidence="4 5" key="1">
    <citation type="submission" date="2024-08" db="EMBL/GenBank/DDBJ databases">
        <authorList>
            <person name="Lu H."/>
        </authorList>
    </citation>
    <scope>NUCLEOTIDE SEQUENCE [LARGE SCALE GENOMIC DNA]</scope>
    <source>
        <strain evidence="4 5">BYS78W</strain>
    </source>
</reference>
<dbReference type="Gene3D" id="3.90.1530.30">
    <property type="match status" value="1"/>
</dbReference>
<dbReference type="SUPFAM" id="SSF110849">
    <property type="entry name" value="ParB/Sulfiredoxin"/>
    <property type="match status" value="1"/>
</dbReference>
<dbReference type="RefSeq" id="WP_394405677.1">
    <property type="nucleotide sequence ID" value="NZ_JBIGIC010000001.1"/>
</dbReference>
<evidence type="ECO:0000259" key="3">
    <source>
        <dbReference type="SMART" id="SM00470"/>
    </source>
</evidence>
<dbReference type="Proteomes" id="UP001606134">
    <property type="component" value="Unassembled WGS sequence"/>
</dbReference>
<accession>A0ABW7H5P0</accession>
<dbReference type="InterPro" id="IPR004437">
    <property type="entry name" value="ParB/RepB/Spo0J"/>
</dbReference>
<dbReference type="InterPro" id="IPR036086">
    <property type="entry name" value="ParB/Sulfiredoxin_sf"/>
</dbReference>
<dbReference type="PANTHER" id="PTHR33375">
    <property type="entry name" value="CHROMOSOME-PARTITIONING PROTEIN PARB-RELATED"/>
    <property type="match status" value="1"/>
</dbReference>
<dbReference type="Pfam" id="PF02195">
    <property type="entry name" value="ParB_N"/>
    <property type="match status" value="1"/>
</dbReference>
<name>A0ABW7H5P0_9BURK</name>
<keyword evidence="5" id="KW-1185">Reference proteome</keyword>
<feature type="domain" description="ParB-like N-terminal" evidence="3">
    <location>
        <begin position="9"/>
        <end position="101"/>
    </location>
</feature>
<dbReference type="SUPFAM" id="SSF109709">
    <property type="entry name" value="KorB DNA-binding domain-like"/>
    <property type="match status" value="1"/>
</dbReference>
<dbReference type="InterPro" id="IPR013741">
    <property type="entry name" value="KorB_domain"/>
</dbReference>
<dbReference type="InterPro" id="IPR050336">
    <property type="entry name" value="Chromosome_partition/occlusion"/>
</dbReference>
<comment type="caution">
    <text evidence="4">The sequence shown here is derived from an EMBL/GenBank/DDBJ whole genome shotgun (WGS) entry which is preliminary data.</text>
</comment>